<feature type="region of interest" description="Disordered" evidence="1">
    <location>
        <begin position="134"/>
        <end position="234"/>
    </location>
</feature>
<proteinExistence type="predicted"/>
<evidence type="ECO:0000313" key="3">
    <source>
        <dbReference type="Proteomes" id="UP000031036"/>
    </source>
</evidence>
<dbReference type="SMART" id="SM00711">
    <property type="entry name" value="TDU"/>
    <property type="match status" value="2"/>
</dbReference>
<dbReference type="OMA" id="SFSSHQM"/>
<name>A0A0B2UKJ6_TOXCA</name>
<feature type="compositionally biased region" description="Low complexity" evidence="1">
    <location>
        <begin position="160"/>
        <end position="175"/>
    </location>
</feature>
<sequence length="303" mass="32358">MALTSGESSKALVIQLTMMASTSLMTPRSLPYASELFTQSPPLPSLKVAPSAMYSSGNAQTSAQMSALDAFALRACATGAHFARGAVIAPPPPYSIASSTNVALLPPPPYSATCHASASNIDVDVVGITDEARDVRLSDDEDDESKDEPLDLSVKKKESAASSSSRSPSAQPRPSVIRNGYAGRHSDMRRSASSVTSRPVSEPDVSEHFRRSLSGKWPRRQTNHSHYIPPQSDKDKLLNGVASTHTSCCTSSLNARRSPPSGASPPQQIIVNNSGIEIEDHFRKALGAEAYELLRKSRQTNLV</sequence>
<dbReference type="EMBL" id="JPKZ01021715">
    <property type="protein sequence ID" value="KHN71581.1"/>
    <property type="molecule type" value="Genomic_DNA"/>
</dbReference>
<organism evidence="2 3">
    <name type="scientific">Toxocara canis</name>
    <name type="common">Canine roundworm</name>
    <dbReference type="NCBI Taxonomy" id="6265"/>
    <lineage>
        <taxon>Eukaryota</taxon>
        <taxon>Metazoa</taxon>
        <taxon>Ecdysozoa</taxon>
        <taxon>Nematoda</taxon>
        <taxon>Chromadorea</taxon>
        <taxon>Rhabditida</taxon>
        <taxon>Spirurina</taxon>
        <taxon>Ascaridomorpha</taxon>
        <taxon>Ascaridoidea</taxon>
        <taxon>Toxocaridae</taxon>
        <taxon>Toxocara</taxon>
    </lineage>
</organism>
<evidence type="ECO:0000256" key="1">
    <source>
        <dbReference type="SAM" id="MobiDB-lite"/>
    </source>
</evidence>
<comment type="caution">
    <text evidence="2">The sequence shown here is derived from an EMBL/GenBank/DDBJ whole genome shotgun (WGS) entry which is preliminary data.</text>
</comment>
<feature type="compositionally biased region" description="Basic residues" evidence="1">
    <location>
        <begin position="211"/>
        <end position="223"/>
    </location>
</feature>
<dbReference type="Proteomes" id="UP000031036">
    <property type="component" value="Unassembled WGS sequence"/>
</dbReference>
<protein>
    <submittedName>
        <fullName evidence="2">Uncharacterized protein R08C7.12</fullName>
    </submittedName>
</protein>
<evidence type="ECO:0000313" key="2">
    <source>
        <dbReference type="EMBL" id="KHN71581.1"/>
    </source>
</evidence>
<dbReference type="OrthoDB" id="5851072at2759"/>
<keyword evidence="3" id="KW-1185">Reference proteome</keyword>
<dbReference type="InterPro" id="IPR006627">
    <property type="entry name" value="TDU_repeat"/>
</dbReference>
<gene>
    <name evidence="2" type="primary">R08C7.12</name>
    <name evidence="2" type="ORF">Tcan_03755</name>
</gene>
<reference evidence="2 3" key="1">
    <citation type="submission" date="2014-11" db="EMBL/GenBank/DDBJ databases">
        <title>Genetic blueprint of the zoonotic pathogen Toxocara canis.</title>
        <authorList>
            <person name="Zhu X.-Q."/>
            <person name="Korhonen P.K."/>
            <person name="Cai H."/>
            <person name="Young N.D."/>
            <person name="Nejsum P."/>
            <person name="von Samson-Himmelstjerna G."/>
            <person name="Boag P.R."/>
            <person name="Tan P."/>
            <person name="Li Q."/>
            <person name="Min J."/>
            <person name="Yang Y."/>
            <person name="Wang X."/>
            <person name="Fang X."/>
            <person name="Hall R.S."/>
            <person name="Hofmann A."/>
            <person name="Sternberg P.W."/>
            <person name="Jex A.R."/>
            <person name="Gasser R.B."/>
        </authorList>
    </citation>
    <scope>NUCLEOTIDE SEQUENCE [LARGE SCALE GENOMIC DNA]</scope>
    <source>
        <strain evidence="2">PN_DK_2014</strain>
    </source>
</reference>
<feature type="compositionally biased region" description="Basic and acidic residues" evidence="1">
    <location>
        <begin position="147"/>
        <end position="159"/>
    </location>
</feature>
<accession>A0A0B2UKJ6</accession>
<dbReference type="AlphaFoldDB" id="A0A0B2UKJ6"/>